<dbReference type="OrthoDB" id="9798081at2"/>
<evidence type="ECO:0000259" key="1">
    <source>
        <dbReference type="PROSITE" id="PS51186"/>
    </source>
</evidence>
<dbReference type="AlphaFoldDB" id="A0A5S3VDW6"/>
<name>A0A5S3VDW6_9GAMM</name>
<dbReference type="EMBL" id="PNBW01000129">
    <property type="protein sequence ID" value="TMO70557.1"/>
    <property type="molecule type" value="Genomic_DNA"/>
</dbReference>
<dbReference type="Proteomes" id="UP000307164">
    <property type="component" value="Unassembled WGS sequence"/>
</dbReference>
<dbReference type="PANTHER" id="PTHR43792">
    <property type="entry name" value="GNAT FAMILY, PUTATIVE (AFU_ORTHOLOGUE AFUA_3G00765)-RELATED-RELATED"/>
    <property type="match status" value="1"/>
</dbReference>
<comment type="caution">
    <text evidence="2">The sequence shown here is derived from an EMBL/GenBank/DDBJ whole genome shotgun (WGS) entry which is preliminary data.</text>
</comment>
<proteinExistence type="predicted"/>
<dbReference type="InterPro" id="IPR016181">
    <property type="entry name" value="Acyl_CoA_acyltransferase"/>
</dbReference>
<evidence type="ECO:0000313" key="4">
    <source>
        <dbReference type="Proteomes" id="UP000307164"/>
    </source>
</evidence>
<reference evidence="4 5" key="2">
    <citation type="submission" date="2019-06" db="EMBL/GenBank/DDBJ databases">
        <title>Co-occurence of chitin degradation, pigmentation and bioactivity in marine Pseudoalteromonas.</title>
        <authorList>
            <person name="Sonnenschein E.C."/>
            <person name="Bech P.K."/>
        </authorList>
    </citation>
    <scope>NUCLEOTIDE SEQUENCE [LARGE SCALE GENOMIC DNA]</scope>
    <source>
        <strain evidence="5">S3790</strain>
        <strain evidence="4">S3895</strain>
    </source>
</reference>
<evidence type="ECO:0000313" key="2">
    <source>
        <dbReference type="EMBL" id="TMO69841.1"/>
    </source>
</evidence>
<accession>A0A5S3VDW6</accession>
<organism evidence="2 5">
    <name type="scientific">Pseudoalteromonas aurantia</name>
    <dbReference type="NCBI Taxonomy" id="43654"/>
    <lineage>
        <taxon>Bacteria</taxon>
        <taxon>Pseudomonadati</taxon>
        <taxon>Pseudomonadota</taxon>
        <taxon>Gammaproteobacteria</taxon>
        <taxon>Alteromonadales</taxon>
        <taxon>Pseudoalteromonadaceae</taxon>
        <taxon>Pseudoalteromonas</taxon>
    </lineage>
</organism>
<dbReference type="PROSITE" id="PS51186">
    <property type="entry name" value="GNAT"/>
    <property type="match status" value="1"/>
</dbReference>
<dbReference type="EMBL" id="PNBX01000010">
    <property type="protein sequence ID" value="TMO69841.1"/>
    <property type="molecule type" value="Genomic_DNA"/>
</dbReference>
<gene>
    <name evidence="2" type="ORF">CWC19_03610</name>
    <name evidence="3" type="ORF">CWC20_19535</name>
</gene>
<dbReference type="Proteomes" id="UP000307217">
    <property type="component" value="Unassembled WGS sequence"/>
</dbReference>
<evidence type="ECO:0000313" key="5">
    <source>
        <dbReference type="Proteomes" id="UP000307217"/>
    </source>
</evidence>
<dbReference type="GO" id="GO:0016747">
    <property type="term" value="F:acyltransferase activity, transferring groups other than amino-acyl groups"/>
    <property type="evidence" value="ECO:0007669"/>
    <property type="project" value="InterPro"/>
</dbReference>
<dbReference type="RefSeq" id="WP_138590054.1">
    <property type="nucleotide sequence ID" value="NZ_PNBW01000129.1"/>
</dbReference>
<protein>
    <submittedName>
        <fullName evidence="2">GNAT family N-acetyltransferase</fullName>
    </submittedName>
</protein>
<sequence>MFKIESARLLMKPFSFDDVDFIIQLLNEESFIKNITDKNVHTIADAQQYLRSGPMASYATFGFGLTLVTLKACGTPIGMCGLLKRDELPYADLGYALLPQFWGKGYAYEAAKAVLIYELSKHGLEKVLAVVSPTNINSNKLLVKLGFERIDSLELYGKLNNQYAFTLDG</sequence>
<reference evidence="2" key="3">
    <citation type="submission" date="2019-09" db="EMBL/GenBank/DDBJ databases">
        <title>Co-occurence of chitin degradation, pigmentation and bioactivity in marine Pseudoalteromonas.</title>
        <authorList>
            <person name="Sonnenschein E.C."/>
            <person name="Bech P.K."/>
        </authorList>
    </citation>
    <scope>NUCLEOTIDE SEQUENCE</scope>
    <source>
        <strain evidence="2">S3790</strain>
        <strain evidence="3">S3895</strain>
    </source>
</reference>
<dbReference type="Gene3D" id="3.40.630.30">
    <property type="match status" value="1"/>
</dbReference>
<dbReference type="InterPro" id="IPR051531">
    <property type="entry name" value="N-acetyltransferase"/>
</dbReference>
<evidence type="ECO:0000313" key="3">
    <source>
        <dbReference type="EMBL" id="TMO70557.1"/>
    </source>
</evidence>
<dbReference type="SUPFAM" id="SSF55729">
    <property type="entry name" value="Acyl-CoA N-acyltransferases (Nat)"/>
    <property type="match status" value="1"/>
</dbReference>
<dbReference type="PANTHER" id="PTHR43792:SF1">
    <property type="entry name" value="N-ACETYLTRANSFERASE DOMAIN-CONTAINING PROTEIN"/>
    <property type="match status" value="1"/>
</dbReference>
<dbReference type="InterPro" id="IPR000182">
    <property type="entry name" value="GNAT_dom"/>
</dbReference>
<dbReference type="Pfam" id="PF13302">
    <property type="entry name" value="Acetyltransf_3"/>
    <property type="match status" value="1"/>
</dbReference>
<reference evidence="4 5" key="1">
    <citation type="submission" date="2018-01" db="EMBL/GenBank/DDBJ databases">
        <authorList>
            <person name="Paulsen S."/>
            <person name="Gram L.K."/>
        </authorList>
    </citation>
    <scope>NUCLEOTIDE SEQUENCE [LARGE SCALE GENOMIC DNA]</scope>
    <source>
        <strain evidence="2 5">S3790</strain>
        <strain evidence="3 4">S3895</strain>
    </source>
</reference>
<keyword evidence="4" id="KW-1185">Reference proteome</keyword>
<feature type="domain" description="N-acetyltransferase" evidence="1">
    <location>
        <begin position="9"/>
        <end position="168"/>
    </location>
</feature>
<keyword evidence="2" id="KW-0808">Transferase</keyword>